<dbReference type="GO" id="GO:0070042">
    <property type="term" value="F:rRNA (uridine-N3-)-methyltransferase activity"/>
    <property type="evidence" value="ECO:0007669"/>
    <property type="project" value="TreeGrafter"/>
</dbReference>
<sequence>MAQLQRLVVAPEQILAQQITLTLPQQHYLGRVLRLRSGDRFIAINGFGQGWLAALTADVSTVEILEPIQAQTELPISVTLLMALPKNGMDDVVRQATELGVDRIVPILSDRTVLKPSPQKLDRWQRIAQEAAEQCERLIVPEIQSPQAWGEALQIWNAQHSICYLCAERGARSHLLTCLEVGSRESATASAITIATGCEGGWTEAEIEAAIAVGYQPVSLGARILRAVTAPLAALTLIASVFESASESAYGNRLGG</sequence>
<dbReference type="InterPro" id="IPR006700">
    <property type="entry name" value="RsmE"/>
</dbReference>
<evidence type="ECO:0000256" key="1">
    <source>
        <dbReference type="ARBA" id="ARBA00004496"/>
    </source>
</evidence>
<comment type="catalytic activity">
    <reaction evidence="11 12">
        <text>uridine(1498) in 16S rRNA + S-adenosyl-L-methionine = N(3)-methyluridine(1498) in 16S rRNA + S-adenosyl-L-homocysteine + H(+)</text>
        <dbReference type="Rhea" id="RHEA:42920"/>
        <dbReference type="Rhea" id="RHEA-COMP:10283"/>
        <dbReference type="Rhea" id="RHEA-COMP:10284"/>
        <dbReference type="ChEBI" id="CHEBI:15378"/>
        <dbReference type="ChEBI" id="CHEBI:57856"/>
        <dbReference type="ChEBI" id="CHEBI:59789"/>
        <dbReference type="ChEBI" id="CHEBI:65315"/>
        <dbReference type="ChEBI" id="CHEBI:74502"/>
        <dbReference type="EC" id="2.1.1.193"/>
    </reaction>
</comment>
<feature type="domain" description="Ribosomal RNA small subunit methyltransferase E PUA-like" evidence="14">
    <location>
        <begin position="25"/>
        <end position="57"/>
    </location>
</feature>
<evidence type="ECO:0000256" key="12">
    <source>
        <dbReference type="PIRNR" id="PIRNR015601"/>
    </source>
</evidence>
<dbReference type="PANTHER" id="PTHR30027:SF3">
    <property type="entry name" value="16S RRNA (URACIL(1498)-N(3))-METHYLTRANSFERASE"/>
    <property type="match status" value="1"/>
</dbReference>
<name>A0A951QFN0_9CYAN</name>
<dbReference type="SUPFAM" id="SSF88697">
    <property type="entry name" value="PUA domain-like"/>
    <property type="match status" value="1"/>
</dbReference>
<keyword evidence="9 12" id="KW-0949">S-adenosyl-L-methionine</keyword>
<keyword evidence="7 12" id="KW-0489">Methyltransferase</keyword>
<evidence type="ECO:0000256" key="3">
    <source>
        <dbReference type="ARBA" id="ARBA00012328"/>
    </source>
</evidence>
<dbReference type="EMBL" id="JAHHHD010000058">
    <property type="protein sequence ID" value="MBW4662117.1"/>
    <property type="molecule type" value="Genomic_DNA"/>
</dbReference>
<dbReference type="AlphaFoldDB" id="A0A951QFN0"/>
<dbReference type="NCBIfam" id="TIGR00046">
    <property type="entry name" value="RsmE family RNA methyltransferase"/>
    <property type="match status" value="1"/>
</dbReference>
<evidence type="ECO:0000259" key="13">
    <source>
        <dbReference type="Pfam" id="PF04452"/>
    </source>
</evidence>
<dbReference type="InterPro" id="IPR029026">
    <property type="entry name" value="tRNA_m1G_MTases_N"/>
</dbReference>
<evidence type="ECO:0000256" key="6">
    <source>
        <dbReference type="ARBA" id="ARBA00022552"/>
    </source>
</evidence>
<comment type="caution">
    <text evidence="15">The sequence shown here is derived from an EMBL/GenBank/DDBJ whole genome shotgun (WGS) entry which is preliminary data.</text>
</comment>
<dbReference type="PIRSF" id="PIRSF015601">
    <property type="entry name" value="MTase_slr0722"/>
    <property type="match status" value="1"/>
</dbReference>
<evidence type="ECO:0000259" key="14">
    <source>
        <dbReference type="Pfam" id="PF20260"/>
    </source>
</evidence>
<reference evidence="15" key="1">
    <citation type="submission" date="2021-05" db="EMBL/GenBank/DDBJ databases">
        <authorList>
            <person name="Pietrasiak N."/>
            <person name="Ward R."/>
            <person name="Stajich J.E."/>
            <person name="Kurbessoian T."/>
        </authorList>
    </citation>
    <scope>NUCLEOTIDE SEQUENCE</scope>
    <source>
        <strain evidence="15">UHER 2000/2452</strain>
    </source>
</reference>
<comment type="subcellular location">
    <subcellularLocation>
        <location evidence="1 12">Cytoplasm</location>
    </subcellularLocation>
</comment>
<dbReference type="Pfam" id="PF20260">
    <property type="entry name" value="PUA_4"/>
    <property type="match status" value="1"/>
</dbReference>
<dbReference type="CDD" id="cd18084">
    <property type="entry name" value="RsmE-like"/>
    <property type="match status" value="1"/>
</dbReference>
<evidence type="ECO:0000256" key="11">
    <source>
        <dbReference type="ARBA" id="ARBA00047944"/>
    </source>
</evidence>
<dbReference type="Proteomes" id="UP000757435">
    <property type="component" value="Unassembled WGS sequence"/>
</dbReference>
<dbReference type="InterPro" id="IPR029028">
    <property type="entry name" value="Alpha/beta_knot_MTases"/>
</dbReference>
<gene>
    <name evidence="15" type="ORF">KME15_25975</name>
</gene>
<evidence type="ECO:0000256" key="5">
    <source>
        <dbReference type="ARBA" id="ARBA00022490"/>
    </source>
</evidence>
<comment type="function">
    <text evidence="10 12">Specifically methylates the N3 position of the uracil ring of uridine 1498 (m3U1498) in 16S rRNA. Acts on the fully assembled 30S ribosomal subunit.</text>
</comment>
<evidence type="ECO:0000256" key="2">
    <source>
        <dbReference type="ARBA" id="ARBA00005528"/>
    </source>
</evidence>
<evidence type="ECO:0000313" key="15">
    <source>
        <dbReference type="EMBL" id="MBW4662117.1"/>
    </source>
</evidence>
<dbReference type="Pfam" id="PF04452">
    <property type="entry name" value="Methyltrans_RNA"/>
    <property type="match status" value="1"/>
</dbReference>
<protein>
    <recommendedName>
        <fullName evidence="4 12">Ribosomal RNA small subunit methyltransferase E</fullName>
        <ecNumber evidence="3 12">2.1.1.193</ecNumber>
    </recommendedName>
</protein>
<dbReference type="InterPro" id="IPR046887">
    <property type="entry name" value="RsmE_PUA-like"/>
</dbReference>
<dbReference type="SUPFAM" id="SSF75217">
    <property type="entry name" value="alpha/beta knot"/>
    <property type="match status" value="1"/>
</dbReference>
<organism evidence="15 16">
    <name type="scientific">Drouetiella hepatica Uher 2000/2452</name>
    <dbReference type="NCBI Taxonomy" id="904376"/>
    <lineage>
        <taxon>Bacteria</taxon>
        <taxon>Bacillati</taxon>
        <taxon>Cyanobacteriota</taxon>
        <taxon>Cyanophyceae</taxon>
        <taxon>Oculatellales</taxon>
        <taxon>Oculatellaceae</taxon>
        <taxon>Drouetiella</taxon>
    </lineage>
</organism>
<evidence type="ECO:0000256" key="7">
    <source>
        <dbReference type="ARBA" id="ARBA00022603"/>
    </source>
</evidence>
<accession>A0A951QFN0</accession>
<dbReference type="PANTHER" id="PTHR30027">
    <property type="entry name" value="RIBOSOMAL RNA SMALL SUBUNIT METHYLTRANSFERASE E"/>
    <property type="match status" value="1"/>
</dbReference>
<evidence type="ECO:0000256" key="9">
    <source>
        <dbReference type="ARBA" id="ARBA00022691"/>
    </source>
</evidence>
<dbReference type="InterPro" id="IPR015947">
    <property type="entry name" value="PUA-like_sf"/>
</dbReference>
<reference evidence="15" key="2">
    <citation type="journal article" date="2022" name="Microbiol. Resour. Announc.">
        <title>Metagenome Sequencing to Explore Phylogenomics of Terrestrial Cyanobacteria.</title>
        <authorList>
            <person name="Ward R.D."/>
            <person name="Stajich J.E."/>
            <person name="Johansen J.R."/>
            <person name="Huntemann M."/>
            <person name="Clum A."/>
            <person name="Foster B."/>
            <person name="Foster B."/>
            <person name="Roux S."/>
            <person name="Palaniappan K."/>
            <person name="Varghese N."/>
            <person name="Mukherjee S."/>
            <person name="Reddy T.B.K."/>
            <person name="Daum C."/>
            <person name="Copeland A."/>
            <person name="Chen I.A."/>
            <person name="Ivanova N.N."/>
            <person name="Kyrpides N.C."/>
            <person name="Shapiro N."/>
            <person name="Eloe-Fadrosh E.A."/>
            <person name="Pietrasiak N."/>
        </authorList>
    </citation>
    <scope>NUCLEOTIDE SEQUENCE</scope>
    <source>
        <strain evidence="15">UHER 2000/2452</strain>
    </source>
</reference>
<evidence type="ECO:0000256" key="10">
    <source>
        <dbReference type="ARBA" id="ARBA00025699"/>
    </source>
</evidence>
<dbReference type="GO" id="GO:0070475">
    <property type="term" value="P:rRNA base methylation"/>
    <property type="evidence" value="ECO:0007669"/>
    <property type="project" value="TreeGrafter"/>
</dbReference>
<dbReference type="InterPro" id="IPR046886">
    <property type="entry name" value="RsmE_MTase_dom"/>
</dbReference>
<dbReference type="EC" id="2.1.1.193" evidence="3 12"/>
<proteinExistence type="inferred from homology"/>
<evidence type="ECO:0000313" key="16">
    <source>
        <dbReference type="Proteomes" id="UP000757435"/>
    </source>
</evidence>
<keyword evidence="8 12" id="KW-0808">Transferase</keyword>
<keyword evidence="6 12" id="KW-0698">rRNA processing</keyword>
<dbReference type="GO" id="GO:0005737">
    <property type="term" value="C:cytoplasm"/>
    <property type="evidence" value="ECO:0007669"/>
    <property type="project" value="UniProtKB-SubCell"/>
</dbReference>
<keyword evidence="5 12" id="KW-0963">Cytoplasm</keyword>
<evidence type="ECO:0000256" key="4">
    <source>
        <dbReference type="ARBA" id="ARBA00013673"/>
    </source>
</evidence>
<dbReference type="Gene3D" id="3.40.1280.10">
    <property type="match status" value="1"/>
</dbReference>
<dbReference type="NCBIfam" id="NF008697">
    <property type="entry name" value="PRK11713.4-1"/>
    <property type="match status" value="1"/>
</dbReference>
<feature type="domain" description="Ribosomal RNA small subunit methyltransferase E methyltransferase" evidence="13">
    <location>
        <begin position="73"/>
        <end position="238"/>
    </location>
</feature>
<comment type="similarity">
    <text evidence="2 12">Belongs to the RNA methyltransferase RsmE family.</text>
</comment>
<evidence type="ECO:0000256" key="8">
    <source>
        <dbReference type="ARBA" id="ARBA00022679"/>
    </source>
</evidence>